<organism evidence="2 3">
    <name type="scientific">Enterococcus dongliensis</name>
    <dbReference type="NCBI Taxonomy" id="2559925"/>
    <lineage>
        <taxon>Bacteria</taxon>
        <taxon>Bacillati</taxon>
        <taxon>Bacillota</taxon>
        <taxon>Bacilli</taxon>
        <taxon>Lactobacillales</taxon>
        <taxon>Enterococcaceae</taxon>
        <taxon>Enterococcus</taxon>
    </lineage>
</organism>
<dbReference type="EMBL" id="JARPYR010000020">
    <property type="protein sequence ID" value="MDT2597360.1"/>
    <property type="molecule type" value="Genomic_DNA"/>
</dbReference>
<feature type="transmembrane region" description="Helical" evidence="1">
    <location>
        <begin position="6"/>
        <end position="30"/>
    </location>
</feature>
<proteinExistence type="predicted"/>
<feature type="transmembrane region" description="Helical" evidence="1">
    <location>
        <begin position="79"/>
        <end position="109"/>
    </location>
</feature>
<keyword evidence="3" id="KW-1185">Reference proteome</keyword>
<dbReference type="Proteomes" id="UP001256547">
    <property type="component" value="Unassembled WGS sequence"/>
</dbReference>
<keyword evidence="1" id="KW-0812">Transmembrane</keyword>
<protein>
    <submittedName>
        <fullName evidence="2">Uncharacterized protein</fullName>
    </submittedName>
</protein>
<accession>A0ABU3ER80</accession>
<evidence type="ECO:0000313" key="2">
    <source>
        <dbReference type="EMBL" id="MDT2597360.1"/>
    </source>
</evidence>
<keyword evidence="1" id="KW-0472">Membrane</keyword>
<reference evidence="2 3" key="1">
    <citation type="submission" date="2023-03" db="EMBL/GenBank/DDBJ databases">
        <authorList>
            <person name="Shen W."/>
            <person name="Cai J."/>
        </authorList>
    </citation>
    <scope>NUCLEOTIDE SEQUENCE [LARGE SCALE GENOMIC DNA]</scope>
    <source>
        <strain evidence="2 3">P72-2</strain>
    </source>
</reference>
<gene>
    <name evidence="2" type="ORF">P7D39_10145</name>
</gene>
<name>A0ABU3ER80_9ENTE</name>
<evidence type="ECO:0000313" key="3">
    <source>
        <dbReference type="Proteomes" id="UP001256547"/>
    </source>
</evidence>
<feature type="transmembrane region" description="Helical" evidence="1">
    <location>
        <begin position="51"/>
        <end position="73"/>
    </location>
</feature>
<evidence type="ECO:0000256" key="1">
    <source>
        <dbReference type="SAM" id="Phobius"/>
    </source>
</evidence>
<comment type="caution">
    <text evidence="2">The sequence shown here is derived from an EMBL/GenBank/DDBJ whole genome shotgun (WGS) entry which is preliminary data.</text>
</comment>
<dbReference type="RefSeq" id="WP_311924801.1">
    <property type="nucleotide sequence ID" value="NZ_JARPYR010000020.1"/>
</dbReference>
<sequence>MGLLMGVFGFSSAIVNGVGWLFARLIHYLLKGVESIVGWGLEQIQSMPENIQLPIYVTFGILFVGLLMAAIWLFPHIVITTLIVVPVSIFLLKLFIGWIVLFILGYVFYSVIKKISIRFIGYIRNIHIEKEV</sequence>
<keyword evidence="1" id="KW-1133">Transmembrane helix</keyword>